<accession>N1WJR1</accession>
<dbReference type="Proteomes" id="UP000012313">
    <property type="component" value="Unassembled WGS sequence"/>
</dbReference>
<reference evidence="1" key="1">
    <citation type="submission" date="2013-03" db="EMBL/GenBank/DDBJ databases">
        <authorList>
            <person name="Harkins D.M."/>
            <person name="Durkin A.S."/>
            <person name="Brinkac L.M."/>
            <person name="Haft D.H."/>
            <person name="Selengut J.D."/>
            <person name="Sanka R."/>
            <person name="DePew J."/>
            <person name="Purushe J."/>
            <person name="Hartskeerl R.A."/>
            <person name="Ahmed A."/>
            <person name="van der Linden H."/>
            <person name="Goris M.G.A."/>
            <person name="Vinetz J.M."/>
            <person name="Sutton G.G."/>
            <person name="Nierman W.C."/>
            <person name="Fouts D.E."/>
        </authorList>
    </citation>
    <scope>NUCLEOTIDE SEQUENCE [LARGE SCALE GENOMIC DNA]</scope>
    <source>
        <strain evidence="1">ICFT</strain>
    </source>
</reference>
<protein>
    <submittedName>
        <fullName evidence="1">Uncharacterized protein</fullName>
    </submittedName>
</protein>
<proteinExistence type="predicted"/>
<dbReference type="AlphaFoldDB" id="N1WJR1"/>
<name>N1WJR1_9LEPT</name>
<organism evidence="1 2">
    <name type="scientific">Leptospira weilii serovar Ranarum str. ICFT</name>
    <dbReference type="NCBI Taxonomy" id="1218598"/>
    <lineage>
        <taxon>Bacteria</taxon>
        <taxon>Pseudomonadati</taxon>
        <taxon>Spirochaetota</taxon>
        <taxon>Spirochaetia</taxon>
        <taxon>Leptospirales</taxon>
        <taxon>Leptospiraceae</taxon>
        <taxon>Leptospira</taxon>
    </lineage>
</organism>
<dbReference type="STRING" id="1218598.LEP1GSC060_1921"/>
<dbReference type="EMBL" id="AOHC02000055">
    <property type="protein sequence ID" value="EMY76048.1"/>
    <property type="molecule type" value="Genomic_DNA"/>
</dbReference>
<comment type="caution">
    <text evidence="1">The sequence shown here is derived from an EMBL/GenBank/DDBJ whole genome shotgun (WGS) entry which is preliminary data.</text>
</comment>
<evidence type="ECO:0000313" key="1">
    <source>
        <dbReference type="EMBL" id="EMY76048.1"/>
    </source>
</evidence>
<evidence type="ECO:0000313" key="2">
    <source>
        <dbReference type="Proteomes" id="UP000012313"/>
    </source>
</evidence>
<gene>
    <name evidence="1" type="ORF">LEP1GSC060_1921</name>
</gene>
<keyword evidence="2" id="KW-1185">Reference proteome</keyword>
<sequence>MEYKACLASEFSLFSFRVKNLISDFSLLGIEYQTLASSYLARNEKLENSQLPSRV</sequence>